<dbReference type="GO" id="GO:0000976">
    <property type="term" value="F:transcription cis-regulatory region binding"/>
    <property type="evidence" value="ECO:0007669"/>
    <property type="project" value="TreeGrafter"/>
</dbReference>
<evidence type="ECO:0000256" key="4">
    <source>
        <dbReference type="ARBA" id="ARBA00023015"/>
    </source>
</evidence>
<dbReference type="GO" id="GO:0045892">
    <property type="term" value="P:negative regulation of DNA-templated transcription"/>
    <property type="evidence" value="ECO:0007669"/>
    <property type="project" value="TreeGrafter"/>
</dbReference>
<evidence type="ECO:0000256" key="3">
    <source>
        <dbReference type="ARBA" id="ARBA00022833"/>
    </source>
</evidence>
<dbReference type="Proteomes" id="UP000236497">
    <property type="component" value="Unassembled WGS sequence"/>
</dbReference>
<dbReference type="CDD" id="cd07153">
    <property type="entry name" value="Fur_like"/>
    <property type="match status" value="1"/>
</dbReference>
<evidence type="ECO:0000256" key="2">
    <source>
        <dbReference type="ARBA" id="ARBA00022491"/>
    </source>
</evidence>
<feature type="binding site" evidence="8">
    <location>
        <position position="114"/>
    </location>
    <ligand>
        <name>Fe cation</name>
        <dbReference type="ChEBI" id="CHEBI:24875"/>
    </ligand>
</feature>
<evidence type="ECO:0000256" key="7">
    <source>
        <dbReference type="PIRSR" id="PIRSR602481-1"/>
    </source>
</evidence>
<dbReference type="GO" id="GO:0008270">
    <property type="term" value="F:zinc ion binding"/>
    <property type="evidence" value="ECO:0007669"/>
    <property type="project" value="TreeGrafter"/>
</dbReference>
<keyword evidence="6" id="KW-0804">Transcription</keyword>
<evidence type="ECO:0000313" key="9">
    <source>
        <dbReference type="EMBL" id="CRZ35600.1"/>
    </source>
</evidence>
<sequence length="128" mass="14907">MAVTKYSRQREAIKEYLMQTKEHPTADMIYLKIREKYPNISLGTVYRNLNFLAEKGEIIKLDGIDGSDRFDAKTKPHYHFMCNKCQKILDLEIESIDHINELAGKNFNGKIEGHITYFYGKCPDCIIN</sequence>
<dbReference type="Pfam" id="PF01475">
    <property type="entry name" value="FUR"/>
    <property type="match status" value="1"/>
</dbReference>
<keyword evidence="5" id="KW-0238">DNA-binding</keyword>
<evidence type="ECO:0000256" key="1">
    <source>
        <dbReference type="ARBA" id="ARBA00007957"/>
    </source>
</evidence>
<evidence type="ECO:0000256" key="8">
    <source>
        <dbReference type="PIRSR" id="PIRSR602481-2"/>
    </source>
</evidence>
<dbReference type="SUPFAM" id="SSF46785">
    <property type="entry name" value="Winged helix' DNA-binding domain"/>
    <property type="match status" value="1"/>
</dbReference>
<feature type="binding site" evidence="7">
    <location>
        <position position="82"/>
    </location>
    <ligand>
        <name>Zn(2+)</name>
        <dbReference type="ChEBI" id="CHEBI:29105"/>
    </ligand>
</feature>
<comment type="similarity">
    <text evidence="1">Belongs to the Fur family.</text>
</comment>
<dbReference type="AlphaFoldDB" id="A0A0H5SKG7"/>
<keyword evidence="7" id="KW-0479">Metal-binding</keyword>
<accession>A0A0H5SKG7</accession>
<feature type="binding site" evidence="7">
    <location>
        <position position="125"/>
    </location>
    <ligand>
        <name>Zn(2+)</name>
        <dbReference type="ChEBI" id="CHEBI:29105"/>
    </ligand>
</feature>
<comment type="cofactor">
    <cofactor evidence="8">
        <name>Mn(2+)</name>
        <dbReference type="ChEBI" id="CHEBI:29035"/>
    </cofactor>
    <cofactor evidence="8">
        <name>Fe(2+)</name>
        <dbReference type="ChEBI" id="CHEBI:29033"/>
    </cofactor>
    <text evidence="8">Binds 1 Mn(2+) or Fe(2+) ion per subunit.</text>
</comment>
<keyword evidence="8" id="KW-0408">Iron</keyword>
<dbReference type="RefSeq" id="WP_103203676.1">
    <property type="nucleotide sequence ID" value="NZ_CVTD020000026.1"/>
</dbReference>
<dbReference type="Gene3D" id="3.30.1490.190">
    <property type="match status" value="1"/>
</dbReference>
<feature type="binding site" evidence="7">
    <location>
        <position position="85"/>
    </location>
    <ligand>
        <name>Zn(2+)</name>
        <dbReference type="ChEBI" id="CHEBI:29105"/>
    </ligand>
</feature>
<dbReference type="GO" id="GO:0003700">
    <property type="term" value="F:DNA-binding transcription factor activity"/>
    <property type="evidence" value="ECO:0007669"/>
    <property type="project" value="InterPro"/>
</dbReference>
<evidence type="ECO:0000313" key="10">
    <source>
        <dbReference type="Proteomes" id="UP000236497"/>
    </source>
</evidence>
<dbReference type="InterPro" id="IPR036388">
    <property type="entry name" value="WH-like_DNA-bd_sf"/>
</dbReference>
<dbReference type="InterPro" id="IPR036390">
    <property type="entry name" value="WH_DNA-bd_sf"/>
</dbReference>
<comment type="cofactor">
    <cofactor evidence="7">
        <name>Zn(2+)</name>
        <dbReference type="ChEBI" id="CHEBI:29105"/>
    </cofactor>
    <text evidence="7">Binds 1 zinc ion per subunit.</text>
</comment>
<keyword evidence="3 7" id="KW-0862">Zinc</keyword>
<dbReference type="OrthoDB" id="8659436at2"/>
<evidence type="ECO:0000256" key="5">
    <source>
        <dbReference type="ARBA" id="ARBA00023125"/>
    </source>
</evidence>
<dbReference type="PANTHER" id="PTHR33202">
    <property type="entry name" value="ZINC UPTAKE REGULATION PROTEIN"/>
    <property type="match status" value="1"/>
</dbReference>
<dbReference type="Gene3D" id="1.10.10.10">
    <property type="entry name" value="Winged helix-like DNA-binding domain superfamily/Winged helix DNA-binding domain"/>
    <property type="match status" value="1"/>
</dbReference>
<keyword evidence="2" id="KW-0678">Repressor</keyword>
<organism evidence="9 10">
    <name type="scientific">Herbinix hemicellulosilytica</name>
    <dbReference type="NCBI Taxonomy" id="1564487"/>
    <lineage>
        <taxon>Bacteria</taxon>
        <taxon>Bacillati</taxon>
        <taxon>Bacillota</taxon>
        <taxon>Clostridia</taxon>
        <taxon>Lachnospirales</taxon>
        <taxon>Lachnospiraceae</taxon>
        <taxon>Herbinix</taxon>
    </lineage>
</organism>
<dbReference type="GO" id="GO:1900376">
    <property type="term" value="P:regulation of secondary metabolite biosynthetic process"/>
    <property type="evidence" value="ECO:0007669"/>
    <property type="project" value="TreeGrafter"/>
</dbReference>
<dbReference type="InterPro" id="IPR002481">
    <property type="entry name" value="FUR"/>
</dbReference>
<keyword evidence="4" id="KW-0805">Transcription regulation</keyword>
<evidence type="ECO:0008006" key="11">
    <source>
        <dbReference type="Google" id="ProtNLM"/>
    </source>
</evidence>
<proteinExistence type="inferred from homology"/>
<feature type="binding site" evidence="7">
    <location>
        <position position="122"/>
    </location>
    <ligand>
        <name>Zn(2+)</name>
        <dbReference type="ChEBI" id="CHEBI:29105"/>
    </ligand>
</feature>
<protein>
    <recommendedName>
        <fullName evidence="11">Fur family peroxide stress response transcriptional regulator</fullName>
    </recommendedName>
</protein>
<dbReference type="PANTHER" id="PTHR33202:SF8">
    <property type="entry name" value="PEROXIDE-RESPONSIVE REPRESSOR PERR"/>
    <property type="match status" value="1"/>
</dbReference>
<name>A0A0H5SKG7_HERHM</name>
<dbReference type="EMBL" id="CVTD020000026">
    <property type="protein sequence ID" value="CRZ35600.1"/>
    <property type="molecule type" value="Genomic_DNA"/>
</dbReference>
<keyword evidence="10" id="KW-1185">Reference proteome</keyword>
<dbReference type="InterPro" id="IPR043135">
    <property type="entry name" value="Fur_C"/>
</dbReference>
<reference evidence="9 10" key="1">
    <citation type="submission" date="2015-06" db="EMBL/GenBank/DDBJ databases">
        <authorList>
            <person name="Wibberg Daniel"/>
        </authorList>
    </citation>
    <scope>NUCLEOTIDE SEQUENCE [LARGE SCALE GENOMIC DNA]</scope>
    <source>
        <strain evidence="9 10">T3/55T</strain>
    </source>
</reference>
<evidence type="ECO:0000256" key="6">
    <source>
        <dbReference type="ARBA" id="ARBA00023163"/>
    </source>
</evidence>
<gene>
    <name evidence="9" type="ORF">HHT355_2414</name>
</gene>